<organism evidence="1 2">
    <name type="scientific">Streptomyces crystallinus</name>
    <dbReference type="NCBI Taxonomy" id="68191"/>
    <lineage>
        <taxon>Bacteria</taxon>
        <taxon>Bacillati</taxon>
        <taxon>Actinomycetota</taxon>
        <taxon>Actinomycetes</taxon>
        <taxon>Kitasatosporales</taxon>
        <taxon>Streptomycetaceae</taxon>
        <taxon>Streptomyces</taxon>
    </lineage>
</organism>
<name>A0ABN1GSA2_9ACTN</name>
<evidence type="ECO:0000313" key="1">
    <source>
        <dbReference type="EMBL" id="GAA0618090.1"/>
    </source>
</evidence>
<comment type="caution">
    <text evidence="1">The sequence shown here is derived from an EMBL/GenBank/DDBJ whole genome shotgun (WGS) entry which is preliminary data.</text>
</comment>
<dbReference type="Proteomes" id="UP001500668">
    <property type="component" value="Unassembled WGS sequence"/>
</dbReference>
<protein>
    <submittedName>
        <fullName evidence="1">Uncharacterized protein</fullName>
    </submittedName>
</protein>
<keyword evidence="2" id="KW-1185">Reference proteome</keyword>
<reference evidence="1 2" key="1">
    <citation type="journal article" date="2019" name="Int. J. Syst. Evol. Microbiol.">
        <title>The Global Catalogue of Microorganisms (GCM) 10K type strain sequencing project: providing services to taxonomists for standard genome sequencing and annotation.</title>
        <authorList>
            <consortium name="The Broad Institute Genomics Platform"/>
            <consortium name="The Broad Institute Genome Sequencing Center for Infectious Disease"/>
            <person name="Wu L."/>
            <person name="Ma J."/>
        </authorList>
    </citation>
    <scope>NUCLEOTIDE SEQUENCE [LARGE SCALE GENOMIC DNA]</scope>
    <source>
        <strain evidence="1 2">JCM 5067</strain>
    </source>
</reference>
<evidence type="ECO:0000313" key="2">
    <source>
        <dbReference type="Proteomes" id="UP001500668"/>
    </source>
</evidence>
<sequence>MERVINLDQAAAAIAERAVRWLAAGLEVGQVTWRDATAPWPQQLETDRTLVRDPDSIGVLITGPGDAGLSVVLFRGGWADVDYFDGLDDGGPIPASGITSASAFATQLDQWVPRAFGKLG</sequence>
<proteinExistence type="predicted"/>
<dbReference type="EMBL" id="BAAACA010000038">
    <property type="protein sequence ID" value="GAA0618090.1"/>
    <property type="molecule type" value="Genomic_DNA"/>
</dbReference>
<dbReference type="RefSeq" id="WP_344077949.1">
    <property type="nucleotide sequence ID" value="NZ_BAAACA010000038.1"/>
</dbReference>
<gene>
    <name evidence="1" type="ORF">GCM10010394_55530</name>
</gene>
<accession>A0ABN1GSA2</accession>